<organism evidence="1 2">
    <name type="scientific">Araneus ventricosus</name>
    <name type="common">Orbweaver spider</name>
    <name type="synonym">Epeira ventricosa</name>
    <dbReference type="NCBI Taxonomy" id="182803"/>
    <lineage>
        <taxon>Eukaryota</taxon>
        <taxon>Metazoa</taxon>
        <taxon>Ecdysozoa</taxon>
        <taxon>Arthropoda</taxon>
        <taxon>Chelicerata</taxon>
        <taxon>Arachnida</taxon>
        <taxon>Araneae</taxon>
        <taxon>Araneomorphae</taxon>
        <taxon>Entelegynae</taxon>
        <taxon>Araneoidea</taxon>
        <taxon>Araneidae</taxon>
        <taxon>Araneus</taxon>
    </lineage>
</organism>
<keyword evidence="2" id="KW-1185">Reference proteome</keyword>
<dbReference type="Proteomes" id="UP000499080">
    <property type="component" value="Unassembled WGS sequence"/>
</dbReference>
<protein>
    <submittedName>
        <fullName evidence="1">Uncharacterized protein</fullName>
    </submittedName>
</protein>
<sequence length="81" mass="9178">MSSHGCYPTSLRNVDRLRHPLLPVLPSLHNVGGYVIPHTAIPSSLHCRIGYVILTAIPHHCNVDRLRHPHVYYPSITLHCR</sequence>
<reference evidence="1 2" key="1">
    <citation type="journal article" date="2019" name="Sci. Rep.">
        <title>Orb-weaving spider Araneus ventricosus genome elucidates the spidroin gene catalogue.</title>
        <authorList>
            <person name="Kono N."/>
            <person name="Nakamura H."/>
            <person name="Ohtoshi R."/>
            <person name="Moran D.A.P."/>
            <person name="Shinohara A."/>
            <person name="Yoshida Y."/>
            <person name="Fujiwara M."/>
            <person name="Mori M."/>
            <person name="Tomita M."/>
            <person name="Arakawa K."/>
        </authorList>
    </citation>
    <scope>NUCLEOTIDE SEQUENCE [LARGE SCALE GENOMIC DNA]</scope>
</reference>
<evidence type="ECO:0000313" key="2">
    <source>
        <dbReference type="Proteomes" id="UP000499080"/>
    </source>
</evidence>
<dbReference type="AlphaFoldDB" id="A0A4Y2UBX5"/>
<proteinExistence type="predicted"/>
<dbReference type="EMBL" id="BGPR01034955">
    <property type="protein sequence ID" value="GBO09584.1"/>
    <property type="molecule type" value="Genomic_DNA"/>
</dbReference>
<gene>
    <name evidence="1" type="ORF">AVEN_117669_1</name>
</gene>
<evidence type="ECO:0000313" key="1">
    <source>
        <dbReference type="EMBL" id="GBO09584.1"/>
    </source>
</evidence>
<comment type="caution">
    <text evidence="1">The sequence shown here is derived from an EMBL/GenBank/DDBJ whole genome shotgun (WGS) entry which is preliminary data.</text>
</comment>
<name>A0A4Y2UBX5_ARAVE</name>
<accession>A0A4Y2UBX5</accession>